<dbReference type="EMBL" id="CP012154">
    <property type="protein sequence ID" value="AKS41850.1"/>
    <property type="molecule type" value="Genomic_DNA"/>
</dbReference>
<dbReference type="Proteomes" id="UP000066624">
    <property type="component" value="Chromosome"/>
</dbReference>
<gene>
    <name evidence="1" type="ORF">WM2015_1479</name>
</gene>
<dbReference type="KEGG" id="wma:WM2015_1479"/>
<protein>
    <submittedName>
        <fullName evidence="1">Uncharacterized protein</fullName>
    </submittedName>
</protein>
<name>A0A0K0XW02_9GAMM</name>
<sequence length="107" mass="12051">MMQSHRAQARKSEGGGWDYPFFIVAMIAAVCFGLTRFEFLPVDGTLYSLIDAIWGLTGFFFRWAADRVHVLIPSLPGSLAGPMSALIGLLLYLLADSVWQRLRNMRR</sequence>
<evidence type="ECO:0000313" key="2">
    <source>
        <dbReference type="Proteomes" id="UP000066624"/>
    </source>
</evidence>
<accession>A0A0K0XW02</accession>
<proteinExistence type="predicted"/>
<organism evidence="1 2">
    <name type="scientific">Wenzhouxiangella marina</name>
    <dbReference type="NCBI Taxonomy" id="1579979"/>
    <lineage>
        <taxon>Bacteria</taxon>
        <taxon>Pseudomonadati</taxon>
        <taxon>Pseudomonadota</taxon>
        <taxon>Gammaproteobacteria</taxon>
        <taxon>Chromatiales</taxon>
        <taxon>Wenzhouxiangellaceae</taxon>
        <taxon>Wenzhouxiangella</taxon>
    </lineage>
</organism>
<dbReference type="AlphaFoldDB" id="A0A0K0XW02"/>
<keyword evidence="2" id="KW-1185">Reference proteome</keyword>
<dbReference type="RefSeq" id="WP_156200987.1">
    <property type="nucleotide sequence ID" value="NZ_CP012154.1"/>
</dbReference>
<evidence type="ECO:0000313" key="1">
    <source>
        <dbReference type="EMBL" id="AKS41850.1"/>
    </source>
</evidence>
<reference evidence="1 2" key="1">
    <citation type="submission" date="2015-07" db="EMBL/GenBank/DDBJ databases">
        <authorList>
            <person name="Noorani M."/>
        </authorList>
    </citation>
    <scope>NUCLEOTIDE SEQUENCE [LARGE SCALE GENOMIC DNA]</scope>
    <source>
        <strain evidence="1 2">KCTC 42284</strain>
    </source>
</reference>